<keyword evidence="1" id="KW-0732">Signal</keyword>
<accession>A0A1G2E1N5</accession>
<dbReference type="AlphaFoldDB" id="A0A1G2E1N5"/>
<proteinExistence type="predicted"/>
<protein>
    <submittedName>
        <fullName evidence="2">Uncharacterized protein</fullName>
    </submittedName>
</protein>
<reference evidence="2 3" key="1">
    <citation type="journal article" date="2016" name="Nat. Commun.">
        <title>Thousands of microbial genomes shed light on interconnected biogeochemical processes in an aquifer system.</title>
        <authorList>
            <person name="Anantharaman K."/>
            <person name="Brown C.T."/>
            <person name="Hug L.A."/>
            <person name="Sharon I."/>
            <person name="Castelle C.J."/>
            <person name="Probst A.J."/>
            <person name="Thomas B.C."/>
            <person name="Singh A."/>
            <person name="Wilkins M.J."/>
            <person name="Karaoz U."/>
            <person name="Brodie E.L."/>
            <person name="Williams K.H."/>
            <person name="Hubbard S.S."/>
            <person name="Banfield J.F."/>
        </authorList>
    </citation>
    <scope>NUCLEOTIDE SEQUENCE [LARGE SCALE GENOMIC DNA]</scope>
</reference>
<feature type="signal peptide" evidence="1">
    <location>
        <begin position="1"/>
        <end position="27"/>
    </location>
</feature>
<evidence type="ECO:0000313" key="3">
    <source>
        <dbReference type="Proteomes" id="UP000178106"/>
    </source>
</evidence>
<gene>
    <name evidence="2" type="ORF">A2494_00825</name>
</gene>
<evidence type="ECO:0000256" key="1">
    <source>
        <dbReference type="SAM" id="SignalP"/>
    </source>
</evidence>
<evidence type="ECO:0000313" key="2">
    <source>
        <dbReference type="EMBL" id="OGZ19602.1"/>
    </source>
</evidence>
<name>A0A1G2E1N5_9BACT</name>
<dbReference type="Proteomes" id="UP000178106">
    <property type="component" value="Unassembled WGS sequence"/>
</dbReference>
<feature type="chain" id="PRO_5009582678" evidence="1">
    <location>
        <begin position="28"/>
        <end position="139"/>
    </location>
</feature>
<comment type="caution">
    <text evidence="2">The sequence shown here is derived from an EMBL/GenBank/DDBJ whole genome shotgun (WGS) entry which is preliminary data.</text>
</comment>
<organism evidence="2 3">
    <name type="scientific">Candidatus Lloydbacteria bacterium RIFOXYC12_FULL_46_25</name>
    <dbReference type="NCBI Taxonomy" id="1798670"/>
    <lineage>
        <taxon>Bacteria</taxon>
        <taxon>Candidatus Lloydiibacteriota</taxon>
    </lineage>
</organism>
<dbReference type="EMBL" id="MHLU01000046">
    <property type="protein sequence ID" value="OGZ19602.1"/>
    <property type="molecule type" value="Genomic_DNA"/>
</dbReference>
<sequence>MLKGEISMRLLLCLIVILFCPMLPVHAVEHTHPTDDLKVNSESDRLLAMFYESQCQEEEAAYWYKRSLAHFPDNTLSRTYLEQMPAFLKEESIRFAAIARRTKNVNHYAFALQCDITNVALWKELEVLLQTQNLLKELK</sequence>